<organism evidence="3">
    <name type="scientific">Naegleria gruberi</name>
    <name type="common">Amoeba</name>
    <dbReference type="NCBI Taxonomy" id="5762"/>
    <lineage>
        <taxon>Eukaryota</taxon>
        <taxon>Discoba</taxon>
        <taxon>Heterolobosea</taxon>
        <taxon>Tetramitia</taxon>
        <taxon>Eutetramitia</taxon>
        <taxon>Vahlkampfiidae</taxon>
        <taxon>Naegleria</taxon>
    </lineage>
</organism>
<name>D2UZ86_NAEGR</name>
<dbReference type="VEuPathDB" id="AmoebaDB:NAEGRDRAFT_77898"/>
<sequence>MYDLRGIIGDYPLNRLVIPGTRSSFSNHLNEYSRISPDGKRNEHFIFKTLKYYPKDVLNRVQSKWSKTQSRSALLQLRDGIRYFDIRTCRDRSTFKKVTMLKSCNTMFDRPIEDSLNEIVQFMKESPNEVVILDFAHFFEMSEYDHNYLSSVLKKKFGKLLANSKTIQASSSLNEIWRQTNKQRIIVIYHNENIVKHSNGLFWSPSLSIHNNNDLPNIRYFRPIVRNSHDLFMRVSKEISSRKVQDQSFFAIQCKITPDNLMIANGIIGRPSSALELGHFYNSEIVNWLSTQALARRQVNIIMLDNYSDSKDIMSVLLQQNTIKI</sequence>
<dbReference type="GO" id="GO:0008081">
    <property type="term" value="F:phosphoric diester hydrolase activity"/>
    <property type="evidence" value="ECO:0007669"/>
    <property type="project" value="InterPro"/>
</dbReference>
<dbReference type="PANTHER" id="PTHR13593">
    <property type="match status" value="1"/>
</dbReference>
<dbReference type="Proteomes" id="UP000006671">
    <property type="component" value="Unassembled WGS sequence"/>
</dbReference>
<dbReference type="EMBL" id="GG738846">
    <property type="protein sequence ID" value="EFC50109.1"/>
    <property type="molecule type" value="Genomic_DNA"/>
</dbReference>
<dbReference type="InterPro" id="IPR051057">
    <property type="entry name" value="PI-PLC_domain"/>
</dbReference>
<dbReference type="RefSeq" id="XP_002682853.1">
    <property type="nucleotide sequence ID" value="XM_002682807.1"/>
</dbReference>
<evidence type="ECO:0000259" key="1">
    <source>
        <dbReference type="Pfam" id="PF00388"/>
    </source>
</evidence>
<dbReference type="AlphaFoldDB" id="D2UZ86"/>
<reference evidence="2 3" key="1">
    <citation type="journal article" date="2010" name="Cell">
        <title>The genome of Naegleria gruberi illuminates early eukaryotic versatility.</title>
        <authorList>
            <person name="Fritz-Laylin L.K."/>
            <person name="Prochnik S.E."/>
            <person name="Ginger M.L."/>
            <person name="Dacks J.B."/>
            <person name="Carpenter M.L."/>
            <person name="Field M.C."/>
            <person name="Kuo A."/>
            <person name="Paredez A."/>
            <person name="Chapman J."/>
            <person name="Pham J."/>
            <person name="Shu S."/>
            <person name="Neupane R."/>
            <person name="Cipriano M."/>
            <person name="Mancuso J."/>
            <person name="Tu H."/>
            <person name="Salamov A."/>
            <person name="Lindquist E."/>
            <person name="Shapiro H."/>
            <person name="Lucas S."/>
            <person name="Grigoriev I.V."/>
            <person name="Cande W.Z."/>
            <person name="Fulton C."/>
            <person name="Rokhsar D.S."/>
            <person name="Dawson S.C."/>
        </authorList>
    </citation>
    <scope>NUCLEOTIDE SEQUENCE [LARGE SCALE GENOMIC DNA]</scope>
    <source>
        <strain evidence="2 3">NEG-M</strain>
    </source>
</reference>
<dbReference type="PANTHER" id="PTHR13593:SF113">
    <property type="entry name" value="SI:DKEY-266F7.9"/>
    <property type="match status" value="1"/>
</dbReference>
<dbReference type="eggNOG" id="KOG4306">
    <property type="taxonomic scope" value="Eukaryota"/>
</dbReference>
<gene>
    <name evidence="2" type="ORF">NAEGRDRAFT_77898</name>
</gene>
<dbReference type="OrthoDB" id="1046782at2759"/>
<dbReference type="KEGG" id="ngr:NAEGRDRAFT_77898"/>
<protein>
    <submittedName>
        <fullName evidence="2">PI-PLC-X domain-containing protein</fullName>
    </submittedName>
</protein>
<accession>D2UZ86</accession>
<dbReference type="InterPro" id="IPR000909">
    <property type="entry name" value="PLipase_C_PInositol-sp_X_dom"/>
</dbReference>
<dbReference type="Pfam" id="PF00388">
    <property type="entry name" value="PI-PLC-X"/>
    <property type="match status" value="1"/>
</dbReference>
<keyword evidence="3" id="KW-1185">Reference proteome</keyword>
<proteinExistence type="predicted"/>
<dbReference type="GO" id="GO:0006629">
    <property type="term" value="P:lipid metabolic process"/>
    <property type="evidence" value="ECO:0007669"/>
    <property type="project" value="InterPro"/>
</dbReference>
<dbReference type="InterPro" id="IPR017946">
    <property type="entry name" value="PLC-like_Pdiesterase_TIM-brl"/>
</dbReference>
<dbReference type="SUPFAM" id="SSF51695">
    <property type="entry name" value="PLC-like phosphodiesterases"/>
    <property type="match status" value="1"/>
</dbReference>
<evidence type="ECO:0000313" key="3">
    <source>
        <dbReference type="Proteomes" id="UP000006671"/>
    </source>
</evidence>
<dbReference type="GeneID" id="8863240"/>
<dbReference type="InParanoid" id="D2UZ86"/>
<dbReference type="OMA" id="NTVIANW"/>
<evidence type="ECO:0000313" key="2">
    <source>
        <dbReference type="EMBL" id="EFC50109.1"/>
    </source>
</evidence>
<dbReference type="Gene3D" id="3.20.20.190">
    <property type="entry name" value="Phosphatidylinositol (PI) phosphodiesterase"/>
    <property type="match status" value="1"/>
</dbReference>
<dbReference type="PROSITE" id="PS50007">
    <property type="entry name" value="PIPLC_X_DOMAIN"/>
    <property type="match status" value="1"/>
</dbReference>
<feature type="domain" description="Phosphatidylinositol-specific phospholipase C X" evidence="1">
    <location>
        <begin position="65"/>
        <end position="187"/>
    </location>
</feature>